<evidence type="ECO:0000259" key="16">
    <source>
        <dbReference type="Pfam" id="PF22461"/>
    </source>
</evidence>
<keyword evidence="6" id="KW-0812">Transmembrane</keyword>
<evidence type="ECO:0000256" key="4">
    <source>
        <dbReference type="ARBA" id="ARBA00022452"/>
    </source>
</evidence>
<evidence type="ECO:0000256" key="14">
    <source>
        <dbReference type="ARBA" id="ARBA00023288"/>
    </source>
</evidence>
<keyword evidence="3" id="KW-0813">Transport</keyword>
<dbReference type="PANTHER" id="PTHR33619">
    <property type="entry name" value="POLYSACCHARIDE EXPORT PROTEIN GFCE-RELATED"/>
    <property type="match status" value="1"/>
</dbReference>
<feature type="domain" description="Polysaccharide export protein N-terminal" evidence="15">
    <location>
        <begin position="99"/>
        <end position="188"/>
    </location>
</feature>
<keyword evidence="7" id="KW-0732">Signal</keyword>
<keyword evidence="5" id="KW-0762">Sugar transport</keyword>
<organism evidence="17 18">
    <name type="scientific">Methylorubrum podarium</name>
    <dbReference type="NCBI Taxonomy" id="200476"/>
    <lineage>
        <taxon>Bacteria</taxon>
        <taxon>Pseudomonadati</taxon>
        <taxon>Pseudomonadota</taxon>
        <taxon>Alphaproteobacteria</taxon>
        <taxon>Hyphomicrobiales</taxon>
        <taxon>Methylobacteriaceae</taxon>
        <taxon>Methylorubrum</taxon>
    </lineage>
</organism>
<feature type="domain" description="SLBB" evidence="16">
    <location>
        <begin position="297"/>
        <end position="382"/>
    </location>
</feature>
<dbReference type="Pfam" id="PF02563">
    <property type="entry name" value="Poly_export"/>
    <property type="match status" value="1"/>
</dbReference>
<dbReference type="Gene3D" id="3.30.1950.10">
    <property type="entry name" value="wza like domain"/>
    <property type="match status" value="1"/>
</dbReference>
<keyword evidence="12" id="KW-0564">Palmitate</keyword>
<dbReference type="InterPro" id="IPR003715">
    <property type="entry name" value="Poly_export_N"/>
</dbReference>
<comment type="subcellular location">
    <subcellularLocation>
        <location evidence="1">Cell outer membrane</location>
        <topology evidence="1">Multi-pass membrane protein</topology>
    </subcellularLocation>
</comment>
<accession>A0ABV1QSW9</accession>
<evidence type="ECO:0000313" key="17">
    <source>
        <dbReference type="EMBL" id="MER2252517.1"/>
    </source>
</evidence>
<evidence type="ECO:0000256" key="8">
    <source>
        <dbReference type="ARBA" id="ARBA00023047"/>
    </source>
</evidence>
<keyword evidence="14" id="KW-0449">Lipoprotein</keyword>
<protein>
    <submittedName>
        <fullName evidence="17">Polysaccharide biosynthesis/export family protein</fullName>
    </submittedName>
</protein>
<sequence length="419" mass="43978">MVLGRNGAQGRLSVFYPSVLARSLAAACLVAAGTACTVTPRDGPIASAVRSSADVTIEPAPESVSYALVSLSPTALSATNRSTSAATPAFTRFVSGGRASQARIAPGDVLAITVFEASTGGLFLPNESGSRNGNFVQVPNQQVDGGGTINAPYAGTIRVVGMTPDEVGREIAQRLAKRAIEPQVVVTIAERRGNDISVLGDVNLPTRFSLDPGGMRVLGAVARAGGPRSPAYETLITVQRGARTEQALMTSLVKNPAQNIQLAAGDVVYISREPKIFLTLGATLPPGSVGGINNRRFPFDNDNMTLAEAIAKSGGLDDARADPSAVFIYRMEARRTLSEMGVDVSKYASELVPTIYTVDLNRADGMFLSNAFFMRNRDIIYVSTAPSTEINKFLGLTRNTTGLFYDLSLGAGSIAAAAR</sequence>
<dbReference type="Proteomes" id="UP001480955">
    <property type="component" value="Unassembled WGS sequence"/>
</dbReference>
<keyword evidence="4" id="KW-1134">Transmembrane beta strand</keyword>
<evidence type="ECO:0000313" key="18">
    <source>
        <dbReference type="Proteomes" id="UP001480955"/>
    </source>
</evidence>
<evidence type="ECO:0000259" key="15">
    <source>
        <dbReference type="Pfam" id="PF02563"/>
    </source>
</evidence>
<keyword evidence="13" id="KW-0998">Cell outer membrane</keyword>
<evidence type="ECO:0000256" key="1">
    <source>
        <dbReference type="ARBA" id="ARBA00004571"/>
    </source>
</evidence>
<keyword evidence="18" id="KW-1185">Reference proteome</keyword>
<name>A0ABV1QSW9_9HYPH</name>
<evidence type="ECO:0000256" key="3">
    <source>
        <dbReference type="ARBA" id="ARBA00022448"/>
    </source>
</evidence>
<reference evidence="17 18" key="1">
    <citation type="submission" date="2024-06" db="EMBL/GenBank/DDBJ databases">
        <authorList>
            <person name="Campbell A.G."/>
        </authorList>
    </citation>
    <scope>NUCLEOTIDE SEQUENCE [LARGE SCALE GENOMIC DNA]</scope>
    <source>
        <strain evidence="17 18">EM12</strain>
    </source>
</reference>
<evidence type="ECO:0000256" key="9">
    <source>
        <dbReference type="ARBA" id="ARBA00023065"/>
    </source>
</evidence>
<evidence type="ECO:0000256" key="6">
    <source>
        <dbReference type="ARBA" id="ARBA00022692"/>
    </source>
</evidence>
<evidence type="ECO:0000256" key="5">
    <source>
        <dbReference type="ARBA" id="ARBA00022597"/>
    </source>
</evidence>
<evidence type="ECO:0000256" key="13">
    <source>
        <dbReference type="ARBA" id="ARBA00023237"/>
    </source>
</evidence>
<evidence type="ECO:0000256" key="11">
    <source>
        <dbReference type="ARBA" id="ARBA00023136"/>
    </source>
</evidence>
<feature type="domain" description="SLBB" evidence="16">
    <location>
        <begin position="196"/>
        <end position="270"/>
    </location>
</feature>
<proteinExistence type="inferred from homology"/>
<dbReference type="Pfam" id="PF22461">
    <property type="entry name" value="SLBB_2"/>
    <property type="match status" value="2"/>
</dbReference>
<keyword evidence="9" id="KW-0406">Ion transport</keyword>
<keyword evidence="10" id="KW-0626">Porin</keyword>
<evidence type="ECO:0000256" key="10">
    <source>
        <dbReference type="ARBA" id="ARBA00023114"/>
    </source>
</evidence>
<evidence type="ECO:0000256" key="2">
    <source>
        <dbReference type="ARBA" id="ARBA00009450"/>
    </source>
</evidence>
<dbReference type="EMBL" id="JBELQE010000110">
    <property type="protein sequence ID" value="MER2252517.1"/>
    <property type="molecule type" value="Genomic_DNA"/>
</dbReference>
<comment type="caution">
    <text evidence="17">The sequence shown here is derived from an EMBL/GenBank/DDBJ whole genome shotgun (WGS) entry which is preliminary data.</text>
</comment>
<keyword evidence="11" id="KW-0472">Membrane</keyword>
<dbReference type="InterPro" id="IPR054765">
    <property type="entry name" value="SLBB_dom"/>
</dbReference>
<dbReference type="RefSeq" id="WP_350396806.1">
    <property type="nucleotide sequence ID" value="NZ_JBELQE010000110.1"/>
</dbReference>
<dbReference type="PANTHER" id="PTHR33619:SF3">
    <property type="entry name" value="POLYSACCHARIDE EXPORT PROTEIN GFCE-RELATED"/>
    <property type="match status" value="1"/>
</dbReference>
<comment type="similarity">
    <text evidence="2">Belongs to the BexD/CtrA/VexA family.</text>
</comment>
<dbReference type="InterPro" id="IPR049712">
    <property type="entry name" value="Poly_export"/>
</dbReference>
<keyword evidence="8" id="KW-0625">Polysaccharide transport</keyword>
<dbReference type="Gene3D" id="3.10.560.10">
    <property type="entry name" value="Outer membrane lipoprotein wza domain like"/>
    <property type="match status" value="2"/>
</dbReference>
<gene>
    <name evidence="17" type="ORF">ABS772_21580</name>
</gene>
<evidence type="ECO:0000256" key="7">
    <source>
        <dbReference type="ARBA" id="ARBA00022729"/>
    </source>
</evidence>
<evidence type="ECO:0000256" key="12">
    <source>
        <dbReference type="ARBA" id="ARBA00023139"/>
    </source>
</evidence>